<organism evidence="6 7">
    <name type="scientific">Methanoculleus palmolei</name>
    <dbReference type="NCBI Taxonomy" id="72612"/>
    <lineage>
        <taxon>Archaea</taxon>
        <taxon>Methanobacteriati</taxon>
        <taxon>Methanobacteriota</taxon>
        <taxon>Stenosarchaea group</taxon>
        <taxon>Methanomicrobia</taxon>
        <taxon>Methanomicrobiales</taxon>
        <taxon>Methanomicrobiaceae</taxon>
        <taxon>Methanoculleus</taxon>
    </lineage>
</organism>
<keyword evidence="2 6" id="KW-0328">Glycosyltransferase</keyword>
<dbReference type="SUPFAM" id="SSF53448">
    <property type="entry name" value="Nucleotide-diphospho-sugar transferases"/>
    <property type="match status" value="1"/>
</dbReference>
<proteinExistence type="inferred from homology"/>
<keyword evidence="4" id="KW-0812">Transmembrane</keyword>
<dbReference type="EC" id="2.4.-.-" evidence="6"/>
<feature type="domain" description="Glycosyltransferase 2-like" evidence="5">
    <location>
        <begin position="22"/>
        <end position="192"/>
    </location>
</feature>
<dbReference type="PANTHER" id="PTHR43179:SF12">
    <property type="entry name" value="GALACTOFURANOSYLTRANSFERASE GLFT2"/>
    <property type="match status" value="1"/>
</dbReference>
<dbReference type="EMBL" id="CP137641">
    <property type="protein sequence ID" value="WOX56621.1"/>
    <property type="molecule type" value="Genomic_DNA"/>
</dbReference>
<evidence type="ECO:0000313" key="6">
    <source>
        <dbReference type="EMBL" id="WOX56621.1"/>
    </source>
</evidence>
<feature type="transmembrane region" description="Helical" evidence="4">
    <location>
        <begin position="263"/>
        <end position="284"/>
    </location>
</feature>
<name>A0ABD8ACJ5_9EURY</name>
<keyword evidence="3 6" id="KW-0808">Transferase</keyword>
<protein>
    <submittedName>
        <fullName evidence="6">Glycosyltransferase family 2 protein</fullName>
        <ecNumber evidence="6">2.4.-.-</ecNumber>
    </submittedName>
</protein>
<gene>
    <name evidence="6" type="ORF">R6Y95_04605</name>
</gene>
<dbReference type="Pfam" id="PF00535">
    <property type="entry name" value="Glycos_transf_2"/>
    <property type="match status" value="1"/>
</dbReference>
<dbReference type="AlphaFoldDB" id="A0ABD8ACJ5"/>
<keyword evidence="4" id="KW-0472">Membrane</keyword>
<evidence type="ECO:0000256" key="1">
    <source>
        <dbReference type="ARBA" id="ARBA00006739"/>
    </source>
</evidence>
<dbReference type="PANTHER" id="PTHR43179">
    <property type="entry name" value="RHAMNOSYLTRANSFERASE WBBL"/>
    <property type="match status" value="1"/>
</dbReference>
<evidence type="ECO:0000259" key="5">
    <source>
        <dbReference type="Pfam" id="PF00535"/>
    </source>
</evidence>
<reference evidence="6 7" key="1">
    <citation type="submission" date="2023-10" db="EMBL/GenBank/DDBJ databases">
        <title>The complete genome sequence of Methanoculleus palmolei DSM 4273.</title>
        <authorList>
            <person name="Lai S.-J."/>
            <person name="You Y.-T."/>
            <person name="Chen S.-C."/>
        </authorList>
    </citation>
    <scope>NUCLEOTIDE SEQUENCE [LARGE SCALE GENOMIC DNA]</scope>
    <source>
        <strain evidence="6 7">DSM 4273</strain>
    </source>
</reference>
<keyword evidence="4" id="KW-1133">Transmembrane helix</keyword>
<dbReference type="InterPro" id="IPR001173">
    <property type="entry name" value="Glyco_trans_2-like"/>
</dbReference>
<dbReference type="Proteomes" id="UP001626603">
    <property type="component" value="Chromosome"/>
</dbReference>
<dbReference type="GO" id="GO:0016757">
    <property type="term" value="F:glycosyltransferase activity"/>
    <property type="evidence" value="ECO:0007669"/>
    <property type="project" value="UniProtKB-KW"/>
</dbReference>
<dbReference type="Gene3D" id="3.90.550.10">
    <property type="entry name" value="Spore Coat Polysaccharide Biosynthesis Protein SpsA, Chain A"/>
    <property type="match status" value="1"/>
</dbReference>
<evidence type="ECO:0000256" key="3">
    <source>
        <dbReference type="ARBA" id="ARBA00022679"/>
    </source>
</evidence>
<keyword evidence="7" id="KW-1185">Reference proteome</keyword>
<accession>A0ABD8ACJ5</accession>
<evidence type="ECO:0000256" key="2">
    <source>
        <dbReference type="ARBA" id="ARBA00022676"/>
    </source>
</evidence>
<evidence type="ECO:0000313" key="7">
    <source>
        <dbReference type="Proteomes" id="UP001626603"/>
    </source>
</evidence>
<dbReference type="InterPro" id="IPR029044">
    <property type="entry name" value="Nucleotide-diphossugar_trans"/>
</dbReference>
<comment type="similarity">
    <text evidence="1">Belongs to the glycosyltransferase 2 family.</text>
</comment>
<evidence type="ECO:0000256" key="4">
    <source>
        <dbReference type="SAM" id="Phobius"/>
    </source>
</evidence>
<sequence>MSDSATDKAIADAKGRSPLVYVIILNYNNLRDTIETIGSVQVMRYDNFKVLLVENSTDRAVIEAIRVKFPGLEIMETGRNLGYAGGNNAGILHTMEQEPDYIFVLNNDLRVEPDILTTLVHELEFNRDCAACQPLVVYAENPEIIWSAGTEMYLGYPRLYLKNGSRALGHPSAPPFGLVGCALLFRVSALRDVGLFDESLFLMHEETDWCIRAKKKGYSLLVVPAARVQHKVSVTLGSLSAPYLYYVSRNWLLVARKHFKLSGYLYVLLTEVLVRFPYYCWLLLCRGELRRIRSYLSGLKDGLLSISGEAKSP</sequence>
<dbReference type="CDD" id="cd04186">
    <property type="entry name" value="GT_2_like_c"/>
    <property type="match status" value="1"/>
</dbReference>